<dbReference type="Gene3D" id="2.40.50.100">
    <property type="match status" value="2"/>
</dbReference>
<sequence length="142" mass="14272">MKASARNQFSGQITAIQDGTVNDEVELQTASGLRVVATVTRASRDTLGLRVGANVVALVKASSVVLVTDAGGVRFSARNQFQGTVSQVTLGAVNSEVALTLADGELLVAIVTNESADGLGLSAGQTATALFKAGSVILGVAA</sequence>
<dbReference type="PANTHER" id="PTHR30432">
    <property type="entry name" value="TRANSCRIPTIONAL REGULATOR MODE"/>
    <property type="match status" value="1"/>
</dbReference>
<dbReference type="InterPro" id="IPR008995">
    <property type="entry name" value="Mo/tungstate-bd_C_term_dom"/>
</dbReference>
<dbReference type="SUPFAM" id="SSF50331">
    <property type="entry name" value="MOP-like"/>
    <property type="match status" value="2"/>
</dbReference>
<dbReference type="PANTHER" id="PTHR30432:SF1">
    <property type="entry name" value="DNA-BINDING TRANSCRIPTIONAL DUAL REGULATOR MODE"/>
    <property type="match status" value="1"/>
</dbReference>
<evidence type="ECO:0000259" key="3">
    <source>
        <dbReference type="PROSITE" id="PS51866"/>
    </source>
</evidence>
<dbReference type="InterPro" id="IPR004606">
    <property type="entry name" value="Mop_domain"/>
</dbReference>
<accession>A0A246J2Y9</accession>
<protein>
    <submittedName>
        <fullName evidence="4">Transporter</fullName>
    </submittedName>
</protein>
<evidence type="ECO:0000313" key="4">
    <source>
        <dbReference type="EMBL" id="OWQ86967.1"/>
    </source>
</evidence>
<comment type="caution">
    <text evidence="4">The sequence shown here is derived from an EMBL/GenBank/DDBJ whole genome shotgun (WGS) entry which is preliminary data.</text>
</comment>
<name>A0A246J2Y9_9BURK</name>
<dbReference type="OrthoDB" id="9800709at2"/>
<evidence type="ECO:0000313" key="5">
    <source>
        <dbReference type="Proteomes" id="UP000197468"/>
    </source>
</evidence>
<keyword evidence="1 2" id="KW-0500">Molybdenum</keyword>
<dbReference type="NCBIfam" id="TIGR00638">
    <property type="entry name" value="Mop"/>
    <property type="match status" value="2"/>
</dbReference>
<dbReference type="AlphaFoldDB" id="A0A246J2Y9"/>
<evidence type="ECO:0000256" key="1">
    <source>
        <dbReference type="ARBA" id="ARBA00022505"/>
    </source>
</evidence>
<dbReference type="PROSITE" id="PS51866">
    <property type="entry name" value="MOP"/>
    <property type="match status" value="2"/>
</dbReference>
<feature type="domain" description="Mop" evidence="3">
    <location>
        <begin position="74"/>
        <end position="140"/>
    </location>
</feature>
<dbReference type="GO" id="GO:0015689">
    <property type="term" value="P:molybdate ion transport"/>
    <property type="evidence" value="ECO:0007669"/>
    <property type="project" value="InterPro"/>
</dbReference>
<feature type="domain" description="Mop" evidence="3">
    <location>
        <begin position="2"/>
        <end position="68"/>
    </location>
</feature>
<dbReference type="Pfam" id="PF03459">
    <property type="entry name" value="TOBE"/>
    <property type="match status" value="2"/>
</dbReference>
<evidence type="ECO:0000256" key="2">
    <source>
        <dbReference type="PROSITE-ProRule" id="PRU01213"/>
    </source>
</evidence>
<proteinExistence type="predicted"/>
<dbReference type="EMBL" id="NIOF01000010">
    <property type="protein sequence ID" value="OWQ86967.1"/>
    <property type="molecule type" value="Genomic_DNA"/>
</dbReference>
<dbReference type="InterPro" id="IPR051815">
    <property type="entry name" value="Molybdate_resp_trans_reg"/>
</dbReference>
<dbReference type="RefSeq" id="WP_088386635.1">
    <property type="nucleotide sequence ID" value="NZ_NIOF01000010.1"/>
</dbReference>
<dbReference type="InterPro" id="IPR005116">
    <property type="entry name" value="Transp-assoc_OB_typ1"/>
</dbReference>
<keyword evidence="5" id="KW-1185">Reference proteome</keyword>
<organism evidence="4 5">
    <name type="scientific">Roseateles aquatilis</name>
    <dbReference type="NCBI Taxonomy" id="431061"/>
    <lineage>
        <taxon>Bacteria</taxon>
        <taxon>Pseudomonadati</taxon>
        <taxon>Pseudomonadota</taxon>
        <taxon>Betaproteobacteria</taxon>
        <taxon>Burkholderiales</taxon>
        <taxon>Sphaerotilaceae</taxon>
        <taxon>Roseateles</taxon>
    </lineage>
</organism>
<gene>
    <name evidence="4" type="ORF">CDN99_19915</name>
</gene>
<reference evidence="4 5" key="1">
    <citation type="journal article" date="2008" name="Int. J. Syst. Evol. Microbiol.">
        <title>Description of Roseateles aquatilis sp. nov. and Roseateles terrae sp. nov., in the class Betaproteobacteria, and emended description of the genus Roseateles.</title>
        <authorList>
            <person name="Gomila M."/>
            <person name="Bowien B."/>
            <person name="Falsen E."/>
            <person name="Moore E.R."/>
            <person name="Lalucat J."/>
        </authorList>
    </citation>
    <scope>NUCLEOTIDE SEQUENCE [LARGE SCALE GENOMIC DNA]</scope>
    <source>
        <strain evidence="4 5">CCUG 48205</strain>
    </source>
</reference>
<dbReference type="Proteomes" id="UP000197468">
    <property type="component" value="Unassembled WGS sequence"/>
</dbReference>